<protein>
    <recommendedName>
        <fullName evidence="4">SD-repeat containing protein B domain-containing protein</fullName>
    </recommendedName>
</protein>
<dbReference type="RefSeq" id="WP_345098655.1">
    <property type="nucleotide sequence ID" value="NZ_BAABGS010000018.1"/>
</dbReference>
<evidence type="ECO:0000313" key="2">
    <source>
        <dbReference type="EMBL" id="MFD2259331.1"/>
    </source>
</evidence>
<feature type="signal peptide" evidence="1">
    <location>
        <begin position="1"/>
        <end position="21"/>
    </location>
</feature>
<dbReference type="InterPro" id="IPR013783">
    <property type="entry name" value="Ig-like_fold"/>
</dbReference>
<proteinExistence type="predicted"/>
<reference evidence="3" key="1">
    <citation type="journal article" date="2019" name="Int. J. Syst. Evol. Microbiol.">
        <title>The Global Catalogue of Microorganisms (GCM) 10K type strain sequencing project: providing services to taxonomists for standard genome sequencing and annotation.</title>
        <authorList>
            <consortium name="The Broad Institute Genomics Platform"/>
            <consortium name="The Broad Institute Genome Sequencing Center for Infectious Disease"/>
            <person name="Wu L."/>
            <person name="Ma J."/>
        </authorList>
    </citation>
    <scope>NUCLEOTIDE SEQUENCE [LARGE SCALE GENOMIC DNA]</scope>
    <source>
        <strain evidence="3">KCTC 23707</strain>
    </source>
</reference>
<dbReference type="EMBL" id="JBHUIR010000020">
    <property type="protein sequence ID" value="MFD2259331.1"/>
    <property type="molecule type" value="Genomic_DNA"/>
</dbReference>
<name>A0ABW5DFL4_9HYPH</name>
<feature type="chain" id="PRO_5046558761" description="SD-repeat containing protein B domain-containing protein" evidence="1">
    <location>
        <begin position="22"/>
        <end position="136"/>
    </location>
</feature>
<sequence>MIASLGAVAALAMNAAFTAFSCSDIIGVVFDDENRNGIHDRGERGLPGIAIATVHGVWVVTDRLGRCVLPCAVVPGRFGSSYILKVDTRTLPQGYELTTRNPAWLRASQGRVHQVRFGAARTAPAVGRLLDPSARR</sequence>
<gene>
    <name evidence="2" type="ORF">ACFSMZ_06090</name>
</gene>
<dbReference type="Proteomes" id="UP001597373">
    <property type="component" value="Unassembled WGS sequence"/>
</dbReference>
<keyword evidence="1" id="KW-0732">Signal</keyword>
<comment type="caution">
    <text evidence="2">The sequence shown here is derived from an EMBL/GenBank/DDBJ whole genome shotgun (WGS) entry which is preliminary data.</text>
</comment>
<organism evidence="2 3">
    <name type="scientific">Chelativorans composti</name>
    <dbReference type="NCBI Taxonomy" id="768533"/>
    <lineage>
        <taxon>Bacteria</taxon>
        <taxon>Pseudomonadati</taxon>
        <taxon>Pseudomonadota</taxon>
        <taxon>Alphaproteobacteria</taxon>
        <taxon>Hyphomicrobiales</taxon>
        <taxon>Phyllobacteriaceae</taxon>
        <taxon>Chelativorans</taxon>
    </lineage>
</organism>
<accession>A0ABW5DFL4</accession>
<evidence type="ECO:0008006" key="4">
    <source>
        <dbReference type="Google" id="ProtNLM"/>
    </source>
</evidence>
<evidence type="ECO:0000313" key="3">
    <source>
        <dbReference type="Proteomes" id="UP001597373"/>
    </source>
</evidence>
<keyword evidence="3" id="KW-1185">Reference proteome</keyword>
<dbReference type="Gene3D" id="2.60.40.10">
    <property type="entry name" value="Immunoglobulins"/>
    <property type="match status" value="1"/>
</dbReference>
<evidence type="ECO:0000256" key="1">
    <source>
        <dbReference type="SAM" id="SignalP"/>
    </source>
</evidence>